<accession>A0A0G1CM24</accession>
<name>A0A0G1CM24_9BACT</name>
<organism evidence="1 2">
    <name type="scientific">Candidatus Gottesmanbacteria bacterium GW2011_GWB1_43_11</name>
    <dbReference type="NCBI Taxonomy" id="1618446"/>
    <lineage>
        <taxon>Bacteria</taxon>
        <taxon>Candidatus Gottesmaniibacteriota</taxon>
    </lineage>
</organism>
<evidence type="ECO:0000313" key="1">
    <source>
        <dbReference type="EMBL" id="KKS86562.1"/>
    </source>
</evidence>
<dbReference type="EMBL" id="LCFD01000008">
    <property type="protein sequence ID" value="KKS86562.1"/>
    <property type="molecule type" value="Genomic_DNA"/>
</dbReference>
<proteinExistence type="predicted"/>
<dbReference type="STRING" id="1618446.UV61_C0008G0015"/>
<dbReference type="Proteomes" id="UP000034050">
    <property type="component" value="Unassembled WGS sequence"/>
</dbReference>
<comment type="caution">
    <text evidence="1">The sequence shown here is derived from an EMBL/GenBank/DDBJ whole genome shotgun (WGS) entry which is preliminary data.</text>
</comment>
<protein>
    <submittedName>
        <fullName evidence="1">Uncharacterized protein</fullName>
    </submittedName>
</protein>
<dbReference type="AlphaFoldDB" id="A0A0G1CM24"/>
<reference evidence="1 2" key="1">
    <citation type="journal article" date="2015" name="Nature">
        <title>rRNA introns, odd ribosomes, and small enigmatic genomes across a large radiation of phyla.</title>
        <authorList>
            <person name="Brown C.T."/>
            <person name="Hug L.A."/>
            <person name="Thomas B.C."/>
            <person name="Sharon I."/>
            <person name="Castelle C.J."/>
            <person name="Singh A."/>
            <person name="Wilkins M.J."/>
            <person name="Williams K.H."/>
            <person name="Banfield J.F."/>
        </authorList>
    </citation>
    <scope>NUCLEOTIDE SEQUENCE [LARGE SCALE GENOMIC DNA]</scope>
</reference>
<evidence type="ECO:0000313" key="2">
    <source>
        <dbReference type="Proteomes" id="UP000034050"/>
    </source>
</evidence>
<gene>
    <name evidence="1" type="ORF">UV61_C0008G0015</name>
</gene>
<sequence>MSERAQKLTSRPVRMSDGRFALPATAPEVNSHLHQAVRVVDKLLLSQTSIIVLSPKRAIIQRGDQPDHWNIMTPGEFASYKQEIEDYRQRMELAYK</sequence>